<proteinExistence type="inferred from homology"/>
<protein>
    <recommendedName>
        <fullName evidence="3">endo-1,3(4)-beta-glucanase</fullName>
        <ecNumber evidence="3">3.2.1.6</ecNumber>
    </recommendedName>
</protein>
<evidence type="ECO:0000256" key="4">
    <source>
        <dbReference type="ARBA" id="ARBA00022801"/>
    </source>
</evidence>
<evidence type="ECO:0000256" key="7">
    <source>
        <dbReference type="SAM" id="SignalP"/>
    </source>
</evidence>
<dbReference type="EC" id="3.2.1.6" evidence="3"/>
<dbReference type="InterPro" id="IPR000757">
    <property type="entry name" value="Beta-glucanase-like"/>
</dbReference>
<dbReference type="Pfam" id="PF26113">
    <property type="entry name" value="GH16_XgeA"/>
    <property type="match status" value="1"/>
</dbReference>
<dbReference type="GO" id="GO:0052861">
    <property type="term" value="F:endo-1,3(4)-beta-glucanase activity"/>
    <property type="evidence" value="ECO:0007669"/>
    <property type="project" value="UniProtKB-EC"/>
</dbReference>
<feature type="signal peptide" evidence="7">
    <location>
        <begin position="1"/>
        <end position="21"/>
    </location>
</feature>
<evidence type="ECO:0000313" key="10">
    <source>
        <dbReference type="Proteomes" id="UP000616885"/>
    </source>
</evidence>
<organism evidence="9 10">
    <name type="scientific">Bionectria ochroleuca</name>
    <name type="common">Gliocladium roseum</name>
    <dbReference type="NCBI Taxonomy" id="29856"/>
    <lineage>
        <taxon>Eukaryota</taxon>
        <taxon>Fungi</taxon>
        <taxon>Dikarya</taxon>
        <taxon>Ascomycota</taxon>
        <taxon>Pezizomycotina</taxon>
        <taxon>Sordariomycetes</taxon>
        <taxon>Hypocreomycetidae</taxon>
        <taxon>Hypocreales</taxon>
        <taxon>Bionectriaceae</taxon>
        <taxon>Clonostachys</taxon>
    </lineage>
</organism>
<sequence>MLYSATAKLALAAMTAGIAQAKYTIESTFDASNFFDEMNFFSASDPTNGHVNYVDRATAESLGLAAIQNGAVYMGADYAETNPSGGRKSVRVATKKSWTHGLFIGDFAHMPAASCGTWPAFWSTLEADWPNSGEIDILEGVSTQESTAVTLHTSQGCTINNDGTDSTTTLKGTDCGASGAAVGCSQMTSNTQNYGDGFNAIGGGIYAMEWNSDFIAVWFFPRSAIPADITAGSPDPTTWAKPAAKFNGGSGCNIDSYFKEHNVIFTNTFCGDWAGAVWSENAECSALASTCVDYVSNNPAAFKDAYWLVNSVKVYTEGGDSPSPSSSSTPSASSPSTPGPPPRELPSPASRSSRALPSPVPPSPALPLLPGPPAPGPGEADPTSPGRPRLKQSGWTVSRSLYKTSVGRVSWIWLFAFLNRRYIKG</sequence>
<dbReference type="GO" id="GO:0009251">
    <property type="term" value="P:glucan catabolic process"/>
    <property type="evidence" value="ECO:0007669"/>
    <property type="project" value="TreeGrafter"/>
</dbReference>
<evidence type="ECO:0000256" key="2">
    <source>
        <dbReference type="ARBA" id="ARBA00006865"/>
    </source>
</evidence>
<name>A0A8H7NA65_BIOOC</name>
<comment type="catalytic activity">
    <reaction evidence="1">
        <text>Endohydrolysis of (1-&gt;3)- or (1-&gt;4)-linkages in beta-D-glucans when the glucose residue whose reducing group is involved in the linkage to be hydrolyzed is itself substituted at C-3.</text>
        <dbReference type="EC" id="3.2.1.6"/>
    </reaction>
</comment>
<evidence type="ECO:0000256" key="6">
    <source>
        <dbReference type="SAM" id="MobiDB-lite"/>
    </source>
</evidence>
<keyword evidence="4" id="KW-0378">Hydrolase</keyword>
<dbReference type="InterPro" id="IPR050546">
    <property type="entry name" value="Glycosyl_Hydrlase_16"/>
</dbReference>
<comment type="similarity">
    <text evidence="2">Belongs to the glycosyl hydrolase 16 family.</text>
</comment>
<gene>
    <name evidence="9" type="ORF">IM811_013818</name>
</gene>
<keyword evidence="7" id="KW-0732">Signal</keyword>
<evidence type="ECO:0000313" key="9">
    <source>
        <dbReference type="EMBL" id="KAF9752024.1"/>
    </source>
</evidence>
<feature type="compositionally biased region" description="Low complexity" evidence="6">
    <location>
        <begin position="346"/>
        <end position="357"/>
    </location>
</feature>
<keyword evidence="5" id="KW-0326">Glycosidase</keyword>
<feature type="compositionally biased region" description="Low complexity" evidence="6">
    <location>
        <begin position="318"/>
        <end position="336"/>
    </location>
</feature>
<dbReference type="CDD" id="cd02181">
    <property type="entry name" value="GH16_fungal_Lam16A_glucanase"/>
    <property type="match status" value="1"/>
</dbReference>
<dbReference type="Proteomes" id="UP000616885">
    <property type="component" value="Unassembled WGS sequence"/>
</dbReference>
<evidence type="ECO:0000259" key="8">
    <source>
        <dbReference type="PROSITE" id="PS51762"/>
    </source>
</evidence>
<feature type="domain" description="GH16" evidence="8">
    <location>
        <begin position="16"/>
        <end position="282"/>
    </location>
</feature>
<reference evidence="9" key="1">
    <citation type="submission" date="2020-10" db="EMBL/GenBank/DDBJ databases">
        <title>High-Quality Genome Resource of Clonostachys rosea strain S41 by Oxford Nanopore Long-Read Sequencing.</title>
        <authorList>
            <person name="Wang H."/>
        </authorList>
    </citation>
    <scope>NUCLEOTIDE SEQUENCE</scope>
    <source>
        <strain evidence="9">S41</strain>
    </source>
</reference>
<feature type="chain" id="PRO_5034218422" description="endo-1,3(4)-beta-glucanase" evidence="7">
    <location>
        <begin position="22"/>
        <end position="425"/>
    </location>
</feature>
<comment type="caution">
    <text evidence="9">The sequence shown here is derived from an EMBL/GenBank/DDBJ whole genome shotgun (WGS) entry which is preliminary data.</text>
</comment>
<evidence type="ECO:0000256" key="1">
    <source>
        <dbReference type="ARBA" id="ARBA00000124"/>
    </source>
</evidence>
<dbReference type="PANTHER" id="PTHR10963:SF24">
    <property type="entry name" value="GLYCOSIDASE C21B10.07-RELATED"/>
    <property type="match status" value="1"/>
</dbReference>
<accession>A0A8H7NA65</accession>
<dbReference type="PROSITE" id="PS51762">
    <property type="entry name" value="GH16_2"/>
    <property type="match status" value="1"/>
</dbReference>
<dbReference type="InterPro" id="IPR013320">
    <property type="entry name" value="ConA-like_dom_sf"/>
</dbReference>
<evidence type="ECO:0000256" key="5">
    <source>
        <dbReference type="ARBA" id="ARBA00023295"/>
    </source>
</evidence>
<dbReference type="FunFam" id="2.60.120.200:FF:000114">
    <property type="entry name" value="Probable endo-1,3(4)-beta-glucanase NFIA_089530"/>
    <property type="match status" value="1"/>
</dbReference>
<dbReference type="SUPFAM" id="SSF49899">
    <property type="entry name" value="Concanavalin A-like lectins/glucanases"/>
    <property type="match status" value="1"/>
</dbReference>
<dbReference type="Gene3D" id="2.60.120.200">
    <property type="match status" value="1"/>
</dbReference>
<feature type="compositionally biased region" description="Pro residues" evidence="6">
    <location>
        <begin position="358"/>
        <end position="376"/>
    </location>
</feature>
<evidence type="ECO:0000256" key="3">
    <source>
        <dbReference type="ARBA" id="ARBA00012599"/>
    </source>
</evidence>
<dbReference type="EMBL" id="JADCTT010000005">
    <property type="protein sequence ID" value="KAF9752024.1"/>
    <property type="molecule type" value="Genomic_DNA"/>
</dbReference>
<feature type="region of interest" description="Disordered" evidence="6">
    <location>
        <begin position="318"/>
        <end position="392"/>
    </location>
</feature>
<dbReference type="PANTHER" id="PTHR10963">
    <property type="entry name" value="GLYCOSYL HYDROLASE-RELATED"/>
    <property type="match status" value="1"/>
</dbReference>
<dbReference type="AlphaFoldDB" id="A0A8H7NA65"/>